<protein>
    <recommendedName>
        <fullName evidence="4">Ribbon-helix-helix protein, CopG family</fullName>
    </recommendedName>
</protein>
<dbReference type="Proteomes" id="UP000468638">
    <property type="component" value="Unassembled WGS sequence"/>
</dbReference>
<dbReference type="EMBL" id="WMEQ01000030">
    <property type="protein sequence ID" value="MYL36130.1"/>
    <property type="molecule type" value="Genomic_DNA"/>
</dbReference>
<evidence type="ECO:0000313" key="3">
    <source>
        <dbReference type="Proteomes" id="UP000468638"/>
    </source>
</evidence>
<proteinExistence type="predicted"/>
<comment type="caution">
    <text evidence="2">The sequence shown here is derived from an EMBL/GenBank/DDBJ whole genome shotgun (WGS) entry which is preliminary data.</text>
</comment>
<name>A0A6I5A6U8_9BACI</name>
<evidence type="ECO:0000256" key="1">
    <source>
        <dbReference type="SAM" id="MobiDB-lite"/>
    </source>
</evidence>
<organism evidence="2 3">
    <name type="scientific">Pontibacillus yanchengensis</name>
    <dbReference type="NCBI Taxonomy" id="462910"/>
    <lineage>
        <taxon>Bacteria</taxon>
        <taxon>Bacillati</taxon>
        <taxon>Bacillota</taxon>
        <taxon>Bacilli</taxon>
        <taxon>Bacillales</taxon>
        <taxon>Bacillaceae</taxon>
        <taxon>Pontibacillus</taxon>
    </lineage>
</organism>
<dbReference type="RefSeq" id="WP_160910394.1">
    <property type="nucleotide sequence ID" value="NZ_WMEQ01000030.1"/>
</dbReference>
<accession>A0A6I5A6U8</accession>
<dbReference type="OrthoDB" id="9873264at2"/>
<sequence>MGKINLNVRIDEEIKNELDLVADHMHIKRAELVRLAIMQFRESGHVSHGVSYQQALQDVHQECQDIESKLHEIQESRRSSKGEEMNVENANQTIIELKKHVQKLEKDLRGWNRGETEREEPSGSSIEENL</sequence>
<feature type="region of interest" description="Disordered" evidence="1">
    <location>
        <begin position="106"/>
        <end position="130"/>
    </location>
</feature>
<gene>
    <name evidence="2" type="ORF">GLW05_21465</name>
</gene>
<dbReference type="AlphaFoldDB" id="A0A6I5A6U8"/>
<evidence type="ECO:0008006" key="4">
    <source>
        <dbReference type="Google" id="ProtNLM"/>
    </source>
</evidence>
<reference evidence="2 3" key="1">
    <citation type="submission" date="2019-11" db="EMBL/GenBank/DDBJ databases">
        <title>Genome sequences of 17 halophilic strains isolated from different environments.</title>
        <authorList>
            <person name="Furrow R.E."/>
        </authorList>
    </citation>
    <scope>NUCLEOTIDE SEQUENCE [LARGE SCALE GENOMIC DNA]</scope>
    <source>
        <strain evidence="2 3">22514_16_FS</strain>
    </source>
</reference>
<evidence type="ECO:0000313" key="2">
    <source>
        <dbReference type="EMBL" id="MYL36130.1"/>
    </source>
</evidence>
<feature type="compositionally biased region" description="Basic and acidic residues" evidence="1">
    <location>
        <begin position="106"/>
        <end position="121"/>
    </location>
</feature>